<gene>
    <name evidence="2" type="ORF">E4K66_10385</name>
</gene>
<feature type="signal peptide" evidence="1">
    <location>
        <begin position="1"/>
        <end position="29"/>
    </location>
</feature>
<dbReference type="EMBL" id="SPQU01000004">
    <property type="protein sequence ID" value="TFV40005.1"/>
    <property type="molecule type" value="Genomic_DNA"/>
</dbReference>
<accession>A0A4Y9L9H3</accession>
<reference evidence="2 3" key="1">
    <citation type="submission" date="2019-03" db="EMBL/GenBank/DDBJ databases">
        <title>Bradyrhizobium strains diversity isolated from Chamaecrista fasciculata.</title>
        <authorList>
            <person name="Urquiaga M.C.O."/>
            <person name="Hungria M."/>
            <person name="Delamuta J.R.M."/>
        </authorList>
    </citation>
    <scope>NUCLEOTIDE SEQUENCE [LARGE SCALE GENOMIC DNA]</scope>
    <source>
        <strain evidence="2 3">CNPSo 3424</strain>
    </source>
</reference>
<dbReference type="RefSeq" id="WP_135168918.1">
    <property type="nucleotide sequence ID" value="NZ_SPQU01000004.1"/>
</dbReference>
<evidence type="ECO:0000256" key="1">
    <source>
        <dbReference type="SAM" id="SignalP"/>
    </source>
</evidence>
<dbReference type="InterPro" id="IPR001893">
    <property type="entry name" value="Cys-rich_GLG1_repeat"/>
</dbReference>
<proteinExistence type="predicted"/>
<evidence type="ECO:0000313" key="2">
    <source>
        <dbReference type="EMBL" id="TFV40005.1"/>
    </source>
</evidence>
<comment type="caution">
    <text evidence="2">The sequence shown here is derived from an EMBL/GenBank/DDBJ whole genome shotgun (WGS) entry which is preliminary data.</text>
</comment>
<dbReference type="GO" id="GO:0016020">
    <property type="term" value="C:membrane"/>
    <property type="evidence" value="ECO:0007669"/>
    <property type="project" value="InterPro"/>
</dbReference>
<keyword evidence="1" id="KW-0732">Signal</keyword>
<sequence length="107" mass="11135">MSSIFHPIALSRLAAIVALGVATATFALAQTQLQTQITPQMRSEARRLMQACRTDFDKLCSNVTPGGGRVLACLQSHAGQLSSSCAQTLPRAQALRDGAVGAGVAPK</sequence>
<dbReference type="Proteomes" id="UP000298225">
    <property type="component" value="Unassembled WGS sequence"/>
</dbReference>
<evidence type="ECO:0000313" key="3">
    <source>
        <dbReference type="Proteomes" id="UP000298225"/>
    </source>
</evidence>
<name>A0A4Y9L9H3_9BRAD</name>
<dbReference type="OrthoDB" id="7060861at2"/>
<dbReference type="Pfam" id="PF00839">
    <property type="entry name" value="Cys_rich_FGFR"/>
    <property type="match status" value="1"/>
</dbReference>
<protein>
    <recommendedName>
        <fullName evidence="4">Cysteine rich repeat-containing protein</fullName>
    </recommendedName>
</protein>
<organism evidence="2 3">
    <name type="scientific">Bradyrhizobium frederickii</name>
    <dbReference type="NCBI Taxonomy" id="2560054"/>
    <lineage>
        <taxon>Bacteria</taxon>
        <taxon>Pseudomonadati</taxon>
        <taxon>Pseudomonadota</taxon>
        <taxon>Alphaproteobacteria</taxon>
        <taxon>Hyphomicrobiales</taxon>
        <taxon>Nitrobacteraceae</taxon>
        <taxon>Bradyrhizobium</taxon>
    </lineage>
</organism>
<feature type="chain" id="PRO_5021371126" description="Cysteine rich repeat-containing protein" evidence="1">
    <location>
        <begin position="30"/>
        <end position="107"/>
    </location>
</feature>
<dbReference type="AlphaFoldDB" id="A0A4Y9L9H3"/>
<keyword evidence="3" id="KW-1185">Reference proteome</keyword>
<evidence type="ECO:0008006" key="4">
    <source>
        <dbReference type="Google" id="ProtNLM"/>
    </source>
</evidence>